<sequence length="172" mass="19058">MVKLIGSVLFVMATTGLGLWKAASYSERTKELHQLITALQMLETEISYGATPLPEALTRIGSRIAGKIGLLLSDTGFALSQGDGRSAGQIFQEQVLRWSPKLHLKTEDQEILCTFGHTLGNSDRLDQIKHIHLTCKRLAAEETTARDERDRLGKMWKYLGALMGLAAVIIMY</sequence>
<dbReference type="InterPro" id="IPR014198">
    <property type="entry name" value="Spore_III_AB"/>
</dbReference>
<comment type="caution">
    <text evidence="1">The sequence shown here is derived from an EMBL/GenBank/DDBJ whole genome shotgun (WGS) entry which is preliminary data.</text>
</comment>
<dbReference type="EMBL" id="JBHSHC010000119">
    <property type="protein sequence ID" value="MFC4769142.1"/>
    <property type="molecule type" value="Genomic_DNA"/>
</dbReference>
<name>A0ABV9Q7B4_9BACL</name>
<evidence type="ECO:0000313" key="2">
    <source>
        <dbReference type="Proteomes" id="UP001596002"/>
    </source>
</evidence>
<dbReference type="RefSeq" id="WP_380027330.1">
    <property type="nucleotide sequence ID" value="NZ_JBHSHC010000119.1"/>
</dbReference>
<reference evidence="2" key="1">
    <citation type="journal article" date="2019" name="Int. J. Syst. Evol. Microbiol.">
        <title>The Global Catalogue of Microorganisms (GCM) 10K type strain sequencing project: providing services to taxonomists for standard genome sequencing and annotation.</title>
        <authorList>
            <consortium name="The Broad Institute Genomics Platform"/>
            <consortium name="The Broad Institute Genome Sequencing Center for Infectious Disease"/>
            <person name="Wu L."/>
            <person name="Ma J."/>
        </authorList>
    </citation>
    <scope>NUCLEOTIDE SEQUENCE [LARGE SCALE GENOMIC DNA]</scope>
    <source>
        <strain evidence="2">WYCCWR 12678</strain>
    </source>
</reference>
<dbReference type="Proteomes" id="UP001596002">
    <property type="component" value="Unassembled WGS sequence"/>
</dbReference>
<evidence type="ECO:0000313" key="1">
    <source>
        <dbReference type="EMBL" id="MFC4769142.1"/>
    </source>
</evidence>
<dbReference type="Pfam" id="PF09548">
    <property type="entry name" value="Spore_III_AB"/>
    <property type="match status" value="1"/>
</dbReference>
<organism evidence="1 2">
    <name type="scientific">Effusibacillus consociatus</name>
    <dbReference type="NCBI Taxonomy" id="1117041"/>
    <lineage>
        <taxon>Bacteria</taxon>
        <taxon>Bacillati</taxon>
        <taxon>Bacillota</taxon>
        <taxon>Bacilli</taxon>
        <taxon>Bacillales</taxon>
        <taxon>Alicyclobacillaceae</taxon>
        <taxon>Effusibacillus</taxon>
    </lineage>
</organism>
<accession>A0ABV9Q7B4</accession>
<dbReference type="NCBIfam" id="TIGR02833">
    <property type="entry name" value="spore_III_AB"/>
    <property type="match status" value="1"/>
</dbReference>
<proteinExistence type="predicted"/>
<keyword evidence="2" id="KW-1185">Reference proteome</keyword>
<dbReference type="PIRSF" id="PIRSF021435">
    <property type="entry name" value="SpoIIIAB"/>
    <property type="match status" value="1"/>
</dbReference>
<gene>
    <name evidence="1" type="primary">spoIIIAB</name>
    <name evidence="1" type="ORF">ACFO8Q_17565</name>
</gene>
<protein>
    <submittedName>
        <fullName evidence="1">Stage III sporulation protein SpoIIIAB</fullName>
    </submittedName>
</protein>